<accession>A0A6C0GM06</accession>
<dbReference type="Pfam" id="PF14100">
    <property type="entry name" value="DUF6807"/>
    <property type="match status" value="1"/>
</dbReference>
<gene>
    <name evidence="1" type="ORF">GXP67_21515</name>
</gene>
<proteinExistence type="predicted"/>
<dbReference type="RefSeq" id="WP_162445034.1">
    <property type="nucleotide sequence ID" value="NZ_CP048222.1"/>
</dbReference>
<dbReference type="EMBL" id="CP048222">
    <property type="protein sequence ID" value="QHT69039.1"/>
    <property type="molecule type" value="Genomic_DNA"/>
</dbReference>
<sequence>MIQYFKKICFTGILFGILILYNSSSPYKKLYILSVTAGDHNRKSALVSFPVPPELLNKQLYLRDEKGNKIAMQVNQYEEGFFFMNAIRAGDVDEYYIETGKYKGEEVEVKEEKKQIQFTVHGKPVISYHIEGELPRKDIDSVYLRGGYIHPVFTPSGKMVSDDYPPNHIHHHGIWASWTKTEFMGRKPDFWNVKDGTGKVEAVGLQESFQGPVYSGFSAKHTYIDLTSGKPVKALDEVWEVKVYNYPNATFHVFDLEVTQNCATDQPLILPTYHYGGVGFRGNRQWDGEQNTTFLTSEGKGRKEGHATKARWCHIGGKVDGSMAGITIMDHPQNFRSPQAMRIHPTEPFFCYAPSQDGNWQINPGEFYTANYRFVVYDGEPDANTLEQLWQDFAYPPGVRLISKR</sequence>
<keyword evidence="2" id="KW-1185">Reference proteome</keyword>
<dbReference type="KEGG" id="rhoz:GXP67_21515"/>
<protein>
    <recommendedName>
        <fullName evidence="3">DUF4861 domain-containing protein</fullName>
    </recommendedName>
</protein>
<dbReference type="InterPro" id="IPR029475">
    <property type="entry name" value="DUF6807"/>
</dbReference>
<evidence type="ECO:0008006" key="3">
    <source>
        <dbReference type="Google" id="ProtNLM"/>
    </source>
</evidence>
<evidence type="ECO:0000313" key="1">
    <source>
        <dbReference type="EMBL" id="QHT69039.1"/>
    </source>
</evidence>
<dbReference type="AlphaFoldDB" id="A0A6C0GM06"/>
<evidence type="ECO:0000313" key="2">
    <source>
        <dbReference type="Proteomes" id="UP000480178"/>
    </source>
</evidence>
<organism evidence="1 2">
    <name type="scientific">Rhodocytophaga rosea</name>
    <dbReference type="NCBI Taxonomy" id="2704465"/>
    <lineage>
        <taxon>Bacteria</taxon>
        <taxon>Pseudomonadati</taxon>
        <taxon>Bacteroidota</taxon>
        <taxon>Cytophagia</taxon>
        <taxon>Cytophagales</taxon>
        <taxon>Rhodocytophagaceae</taxon>
        <taxon>Rhodocytophaga</taxon>
    </lineage>
</organism>
<reference evidence="1 2" key="1">
    <citation type="submission" date="2020-01" db="EMBL/GenBank/DDBJ databases">
        <authorList>
            <person name="Kim M.K."/>
        </authorList>
    </citation>
    <scope>NUCLEOTIDE SEQUENCE [LARGE SCALE GENOMIC DNA]</scope>
    <source>
        <strain evidence="1 2">172606-1</strain>
    </source>
</reference>
<dbReference type="Proteomes" id="UP000480178">
    <property type="component" value="Chromosome"/>
</dbReference>
<name>A0A6C0GM06_9BACT</name>